<dbReference type="KEGG" id="ral:Rumal_2485"/>
<evidence type="ECO:0000259" key="9">
    <source>
        <dbReference type="PROSITE" id="PS51178"/>
    </source>
</evidence>
<name>E6UEW6_RUMA7</name>
<dbReference type="Proteomes" id="UP000006919">
    <property type="component" value="Chromosome"/>
</dbReference>
<evidence type="ECO:0000256" key="6">
    <source>
        <dbReference type="SAM" id="MobiDB-lite"/>
    </source>
</evidence>
<dbReference type="Gene3D" id="1.10.510.10">
    <property type="entry name" value="Transferase(Phosphotransferase) domain 1"/>
    <property type="match status" value="1"/>
</dbReference>
<evidence type="ECO:0000256" key="3">
    <source>
        <dbReference type="ARBA" id="ARBA00022741"/>
    </source>
</evidence>
<feature type="region of interest" description="Disordered" evidence="6">
    <location>
        <begin position="400"/>
        <end position="439"/>
    </location>
</feature>
<dbReference type="GO" id="GO:0004674">
    <property type="term" value="F:protein serine/threonine kinase activity"/>
    <property type="evidence" value="ECO:0007669"/>
    <property type="project" value="UniProtKB-KW"/>
</dbReference>
<sequence>MEPSVKLCMGCMNELAEDGRCHYCSYTDDIPHLQAYLAPKTVLDNRYVIGKMLSYNGEGASYICYDMVGKCKCVCREYMPDTLCERASDGLSINVNKDCLAKYKTFMSEFADMNKVLSRMRNLTHIVTAKDMFAENNTTYVILEYVEGVSLKKFLQSNTGFLTWDQVKKLFVPLFTTLNIIHNAGIIHRGISPENIIVTTDGELKLTGFCISSIRTSNTGMMPEFYSGYTAPEQYSSLQWQGTWTDVYAVAAVIYRILTGNMPLDANTRIHNDTLMEANRLNPRIPLHISDALAQAMAVRGEERTKTVTELVSGLFEQPSRIEHPKGSTQTIPIQHIPREERRYRDEEDEDTKYESSKPAKKSSKLATVVGLCVLGVLLVIGIYLMTQLFAPPEDNTNAASLPASEDISGNNSEEEDNYEYGTATSASPVKPDDDDTEYGKGSIMPNLVGLYYTEVEKKMGDEFTLKPKYYYSDDDDRGYVKTQSIPEGTDYDPKRKNELVLDVCAGPSVIPVPDCTNYSKSDYLSLLDSLNIKYSVGEDYSRTVPYGLVIKTSIPAGGWINIEKGDILTVVVSLGKPPETTTKAKSPDDSGNDSSKSDQIGVDTQDPWAPHTDPPVNSDDTSNADQPVNTDDQNGGDNGNGGVVFY</sequence>
<dbReference type="PROSITE" id="PS50011">
    <property type="entry name" value="PROTEIN_KINASE_DOM"/>
    <property type="match status" value="1"/>
</dbReference>
<organism evidence="10 11">
    <name type="scientific">Ruminococcus albus (strain ATCC 27210 / DSM 20455 / JCM 14654 / NCDO 2250 / 7)</name>
    <dbReference type="NCBI Taxonomy" id="697329"/>
    <lineage>
        <taxon>Bacteria</taxon>
        <taxon>Bacillati</taxon>
        <taxon>Bacillota</taxon>
        <taxon>Clostridia</taxon>
        <taxon>Eubacteriales</taxon>
        <taxon>Oscillospiraceae</taxon>
        <taxon>Ruminococcus</taxon>
    </lineage>
</organism>
<feature type="domain" description="PASTA" evidence="9">
    <location>
        <begin position="507"/>
        <end position="575"/>
    </location>
</feature>
<evidence type="ECO:0000256" key="1">
    <source>
        <dbReference type="ARBA" id="ARBA00022527"/>
    </source>
</evidence>
<keyword evidence="1 10" id="KW-0723">Serine/threonine-protein kinase</keyword>
<protein>
    <submittedName>
        <fullName evidence="10">Serine/threonine protein kinase with PASTA sensor(S)</fullName>
    </submittedName>
</protein>
<dbReference type="AlphaFoldDB" id="E6UEW6"/>
<dbReference type="Gene3D" id="3.30.10.20">
    <property type="match status" value="2"/>
</dbReference>
<feature type="compositionally biased region" description="Polar residues" evidence="6">
    <location>
        <begin position="619"/>
        <end position="631"/>
    </location>
</feature>
<dbReference type="InterPro" id="IPR000719">
    <property type="entry name" value="Prot_kinase_dom"/>
</dbReference>
<dbReference type="HOGENOM" id="CLU_000288_135_0_9"/>
<dbReference type="STRING" id="697329.Rumal_2485"/>
<dbReference type="SMART" id="SM00220">
    <property type="entry name" value="S_TKc"/>
    <property type="match status" value="1"/>
</dbReference>
<evidence type="ECO:0000256" key="2">
    <source>
        <dbReference type="ARBA" id="ARBA00022679"/>
    </source>
</evidence>
<evidence type="ECO:0000256" key="7">
    <source>
        <dbReference type="SAM" id="Phobius"/>
    </source>
</evidence>
<keyword evidence="3" id="KW-0547">Nucleotide-binding</keyword>
<evidence type="ECO:0000313" key="11">
    <source>
        <dbReference type="Proteomes" id="UP000006919"/>
    </source>
</evidence>
<keyword evidence="4 10" id="KW-0418">Kinase</keyword>
<evidence type="ECO:0000313" key="10">
    <source>
        <dbReference type="EMBL" id="ADU22965.1"/>
    </source>
</evidence>
<dbReference type="InterPro" id="IPR005543">
    <property type="entry name" value="PASTA_dom"/>
</dbReference>
<keyword evidence="7" id="KW-1133">Transmembrane helix</keyword>
<dbReference type="PROSITE" id="PS51178">
    <property type="entry name" value="PASTA"/>
    <property type="match status" value="1"/>
</dbReference>
<dbReference type="eggNOG" id="COG0515">
    <property type="taxonomic scope" value="Bacteria"/>
</dbReference>
<dbReference type="RefSeq" id="WP_013499098.1">
    <property type="nucleotide sequence ID" value="NC_014833.1"/>
</dbReference>
<gene>
    <name evidence="10" type="ordered locus">Rumal_2485</name>
</gene>
<accession>E6UEW6</accession>
<reference evidence="10 11" key="1">
    <citation type="journal article" date="2011" name="J. Bacteriol.">
        <title>Complete genome of the cellulolytic ruminal bacterium Ruminococcus albus 7.</title>
        <authorList>
            <person name="Suen G."/>
            <person name="Stevenson D.M."/>
            <person name="Bruce D.C."/>
            <person name="Chertkov O."/>
            <person name="Copeland A."/>
            <person name="Cheng J.F."/>
            <person name="Detter C."/>
            <person name="Detter J.C."/>
            <person name="Goodwin L.A."/>
            <person name="Han C.S."/>
            <person name="Hauser L.J."/>
            <person name="Ivanova N.N."/>
            <person name="Kyrpides N.C."/>
            <person name="Land M.L."/>
            <person name="Lapidus A."/>
            <person name="Lucas S."/>
            <person name="Ovchinnikova G."/>
            <person name="Pitluck S."/>
            <person name="Tapia R."/>
            <person name="Woyke T."/>
            <person name="Boyum J."/>
            <person name="Mead D."/>
            <person name="Weimer P.J."/>
        </authorList>
    </citation>
    <scope>NUCLEOTIDE SEQUENCE [LARGE SCALE GENOMIC DNA]</scope>
    <source>
        <strain evidence="11">ATCC 27210 / DSM 20455 / JCM 14654 / NCDO 2250 / 7</strain>
    </source>
</reference>
<evidence type="ECO:0000256" key="5">
    <source>
        <dbReference type="ARBA" id="ARBA00022840"/>
    </source>
</evidence>
<dbReference type="eggNOG" id="COG2815">
    <property type="taxonomic scope" value="Bacteria"/>
</dbReference>
<keyword evidence="7" id="KW-0812">Transmembrane</keyword>
<dbReference type="InterPro" id="IPR011009">
    <property type="entry name" value="Kinase-like_dom_sf"/>
</dbReference>
<keyword evidence="5" id="KW-0067">ATP-binding</keyword>
<feature type="compositionally biased region" description="Basic and acidic residues" evidence="6">
    <location>
        <begin position="337"/>
        <end position="346"/>
    </location>
</feature>
<feature type="compositionally biased region" description="Gly residues" evidence="6">
    <location>
        <begin position="637"/>
        <end position="647"/>
    </location>
</feature>
<dbReference type="Pfam" id="PF03793">
    <property type="entry name" value="PASTA"/>
    <property type="match status" value="2"/>
</dbReference>
<dbReference type="GO" id="GO:0005524">
    <property type="term" value="F:ATP binding"/>
    <property type="evidence" value="ECO:0007669"/>
    <property type="project" value="UniProtKB-KW"/>
</dbReference>
<evidence type="ECO:0000259" key="8">
    <source>
        <dbReference type="PROSITE" id="PS50011"/>
    </source>
</evidence>
<dbReference type="PANTHER" id="PTHR24351">
    <property type="entry name" value="RIBOSOMAL PROTEIN S6 KINASE"/>
    <property type="match status" value="1"/>
</dbReference>
<evidence type="ECO:0000256" key="4">
    <source>
        <dbReference type="ARBA" id="ARBA00022777"/>
    </source>
</evidence>
<keyword evidence="2" id="KW-0808">Transferase</keyword>
<dbReference type="EMBL" id="CP002403">
    <property type="protein sequence ID" value="ADU22965.1"/>
    <property type="molecule type" value="Genomic_DNA"/>
</dbReference>
<dbReference type="SMART" id="SM00740">
    <property type="entry name" value="PASTA"/>
    <property type="match status" value="2"/>
</dbReference>
<dbReference type="SUPFAM" id="SSF56112">
    <property type="entry name" value="Protein kinase-like (PK-like)"/>
    <property type="match status" value="1"/>
</dbReference>
<dbReference type="Pfam" id="PF00069">
    <property type="entry name" value="Pkinase"/>
    <property type="match status" value="1"/>
</dbReference>
<proteinExistence type="predicted"/>
<feature type="transmembrane region" description="Helical" evidence="7">
    <location>
        <begin position="366"/>
        <end position="386"/>
    </location>
</feature>
<feature type="region of interest" description="Disordered" evidence="6">
    <location>
        <begin position="319"/>
        <end position="361"/>
    </location>
</feature>
<feature type="region of interest" description="Disordered" evidence="6">
    <location>
        <begin position="578"/>
        <end position="647"/>
    </location>
</feature>
<dbReference type="CDD" id="cd06577">
    <property type="entry name" value="PASTA_pknB"/>
    <property type="match status" value="2"/>
</dbReference>
<feature type="domain" description="Protein kinase" evidence="8">
    <location>
        <begin position="47"/>
        <end position="316"/>
    </location>
</feature>
<keyword evidence="7" id="KW-0472">Membrane</keyword>